<evidence type="ECO:0000256" key="7">
    <source>
        <dbReference type="HAMAP-Rule" id="MF_01008"/>
    </source>
</evidence>
<dbReference type="NCBIfam" id="TIGR00242">
    <property type="entry name" value="division/cell wall cluster transcriptional repressor MraZ"/>
    <property type="match status" value="1"/>
</dbReference>
<dbReference type="CDD" id="cd16321">
    <property type="entry name" value="MraZ_C"/>
    <property type="match status" value="1"/>
</dbReference>
<dbReference type="InterPro" id="IPR007159">
    <property type="entry name" value="SpoVT-AbrB_dom"/>
</dbReference>
<dbReference type="SUPFAM" id="SSF89447">
    <property type="entry name" value="AbrB/MazE/MraZ-like"/>
    <property type="match status" value="1"/>
</dbReference>
<dbReference type="RefSeq" id="WP_003797290.1">
    <property type="nucleotide sequence ID" value="NZ_JAEHNZ010000003.1"/>
</dbReference>
<evidence type="ECO:0000256" key="2">
    <source>
        <dbReference type="ARBA" id="ARBA00022490"/>
    </source>
</evidence>
<accession>A0ABS1BUB5</accession>
<evidence type="ECO:0000313" key="10">
    <source>
        <dbReference type="Proteomes" id="UP000614058"/>
    </source>
</evidence>
<evidence type="ECO:0000313" key="9">
    <source>
        <dbReference type="EMBL" id="MBK0396881.1"/>
    </source>
</evidence>
<dbReference type="InterPro" id="IPR038619">
    <property type="entry name" value="MraZ_sf"/>
</dbReference>
<dbReference type="EMBL" id="JAEHNZ010000003">
    <property type="protein sequence ID" value="MBK0396881.1"/>
    <property type="molecule type" value="Genomic_DNA"/>
</dbReference>
<proteinExistence type="inferred from homology"/>
<evidence type="ECO:0000256" key="3">
    <source>
        <dbReference type="ARBA" id="ARBA00022737"/>
    </source>
</evidence>
<protein>
    <recommendedName>
        <fullName evidence="1 7">Transcriptional regulator MraZ</fullName>
    </recommendedName>
</protein>
<evidence type="ECO:0000256" key="1">
    <source>
        <dbReference type="ARBA" id="ARBA00013860"/>
    </source>
</evidence>
<keyword evidence="4 7" id="KW-0805">Transcription regulation</keyword>
<evidence type="ECO:0000259" key="8">
    <source>
        <dbReference type="PROSITE" id="PS51740"/>
    </source>
</evidence>
<dbReference type="HAMAP" id="MF_01008">
    <property type="entry name" value="MraZ"/>
    <property type="match status" value="1"/>
</dbReference>
<dbReference type="InterPro" id="IPR003444">
    <property type="entry name" value="MraZ"/>
</dbReference>
<comment type="subunit">
    <text evidence="7">Forms oligomers.</text>
</comment>
<dbReference type="PROSITE" id="PS51740">
    <property type="entry name" value="SPOVT_ABRB"/>
    <property type="match status" value="2"/>
</dbReference>
<dbReference type="InterPro" id="IPR020603">
    <property type="entry name" value="MraZ_dom"/>
</dbReference>
<dbReference type="CDD" id="cd16320">
    <property type="entry name" value="MraZ_N"/>
    <property type="match status" value="1"/>
</dbReference>
<feature type="domain" description="SpoVT-AbrB" evidence="8">
    <location>
        <begin position="82"/>
        <end position="125"/>
    </location>
</feature>
<keyword evidence="2 7" id="KW-0963">Cytoplasm</keyword>
<dbReference type="GeneID" id="84905863"/>
<sequence>MFRGSHELTLDNKGRLAIPAKFRDALSRDFDTQRIVATLDSRDRLLFYPEGEWEKVEQQLLSLNVKGKPNLQLYQNLLLHNAETLELDSAGRVLLPQNLRRLVNFDKDVMLVGRVNRLELWGLEQKMAETEKALSIDPDELDFDLSQTDLQL</sequence>
<comment type="similarity">
    <text evidence="7">Belongs to the MraZ family.</text>
</comment>
<keyword evidence="5 7" id="KW-0238">DNA-binding</keyword>
<keyword evidence="10" id="KW-1185">Reference proteome</keyword>
<keyword evidence="6 7" id="KW-0804">Transcription</keyword>
<organism evidence="9 10">
    <name type="scientific">Kingella bonacorsii</name>
    <dbReference type="NCBI Taxonomy" id="2796361"/>
    <lineage>
        <taxon>Bacteria</taxon>
        <taxon>Pseudomonadati</taxon>
        <taxon>Pseudomonadota</taxon>
        <taxon>Betaproteobacteria</taxon>
        <taxon>Neisseriales</taxon>
        <taxon>Neisseriaceae</taxon>
        <taxon>Kingella</taxon>
    </lineage>
</organism>
<dbReference type="InterPro" id="IPR035642">
    <property type="entry name" value="MraZ_N"/>
</dbReference>
<feature type="domain" description="SpoVT-AbrB" evidence="8">
    <location>
        <begin position="5"/>
        <end position="52"/>
    </location>
</feature>
<reference evidence="9 10" key="1">
    <citation type="journal article" date="2021" name="Pathogens">
        <title>Isolation and Characterization of Kingella bonacorsii sp. nov., A Novel Kingella Species Detected in a Stable Periodontitis Subject.</title>
        <authorList>
            <person name="Antezack A."/>
            <person name="Boxberger M."/>
            <person name="Rolland C."/>
            <person name="Monnet-Corti V."/>
            <person name="La Scola B."/>
        </authorList>
    </citation>
    <scope>NUCLEOTIDE SEQUENCE [LARGE SCALE GENOMIC DNA]</scope>
    <source>
        <strain evidence="9 10">Marseille-Q4569</strain>
    </source>
</reference>
<dbReference type="Proteomes" id="UP000614058">
    <property type="component" value="Unassembled WGS sequence"/>
</dbReference>
<evidence type="ECO:0000256" key="4">
    <source>
        <dbReference type="ARBA" id="ARBA00023015"/>
    </source>
</evidence>
<keyword evidence="3" id="KW-0677">Repeat</keyword>
<dbReference type="Gene3D" id="3.40.1550.20">
    <property type="entry name" value="Transcriptional regulator MraZ domain"/>
    <property type="match status" value="1"/>
</dbReference>
<name>A0ABS1BUB5_9NEIS</name>
<evidence type="ECO:0000256" key="5">
    <source>
        <dbReference type="ARBA" id="ARBA00023125"/>
    </source>
</evidence>
<evidence type="ECO:0000256" key="6">
    <source>
        <dbReference type="ARBA" id="ARBA00023163"/>
    </source>
</evidence>
<dbReference type="InterPro" id="IPR035644">
    <property type="entry name" value="MraZ_C"/>
</dbReference>
<comment type="caution">
    <text evidence="9">The sequence shown here is derived from an EMBL/GenBank/DDBJ whole genome shotgun (WGS) entry which is preliminary data.</text>
</comment>
<dbReference type="InterPro" id="IPR037914">
    <property type="entry name" value="SpoVT-AbrB_sf"/>
</dbReference>
<dbReference type="PANTHER" id="PTHR34701">
    <property type="entry name" value="TRANSCRIPTIONAL REGULATOR MRAZ"/>
    <property type="match status" value="1"/>
</dbReference>
<comment type="subcellular location">
    <subcellularLocation>
        <location evidence="7">Cytoplasm</location>
        <location evidence="7">Nucleoid</location>
    </subcellularLocation>
</comment>
<dbReference type="Pfam" id="PF02381">
    <property type="entry name" value="MraZ"/>
    <property type="match status" value="2"/>
</dbReference>
<dbReference type="PANTHER" id="PTHR34701:SF1">
    <property type="entry name" value="TRANSCRIPTIONAL REGULATOR MRAZ"/>
    <property type="match status" value="1"/>
</dbReference>
<gene>
    <name evidence="7 9" type="primary">mraZ</name>
    <name evidence="9" type="ORF">JDW22_09930</name>
</gene>